<protein>
    <recommendedName>
        <fullName evidence="3">Transposable element Tcb2 transposase</fullName>
    </recommendedName>
</protein>
<dbReference type="OrthoDB" id="6435577at2759"/>
<evidence type="ECO:0000313" key="2">
    <source>
        <dbReference type="Proteomes" id="UP000499080"/>
    </source>
</evidence>
<dbReference type="Gene3D" id="3.30.420.10">
    <property type="entry name" value="Ribonuclease H-like superfamily/Ribonuclease H"/>
    <property type="match status" value="1"/>
</dbReference>
<dbReference type="InterPro" id="IPR036397">
    <property type="entry name" value="RNaseH_sf"/>
</dbReference>
<accession>A0A4Y2KYT4</accession>
<sequence length="125" mass="14839">MGYINILKENLKRSAQHLNLGDDFRFIQDNDPKHTAHNLKLRLLYSIKNQLHSPPQSLDVNTIEHLWNFLEREILQQDITSKDMLKRGIITEWDNVSSEETSKLVQFMPKRMTEVLRREGYPTTY</sequence>
<name>A0A4Y2KYT4_ARAVE</name>
<reference evidence="1 2" key="1">
    <citation type="journal article" date="2019" name="Sci. Rep.">
        <title>Orb-weaving spider Araneus ventricosus genome elucidates the spidroin gene catalogue.</title>
        <authorList>
            <person name="Kono N."/>
            <person name="Nakamura H."/>
            <person name="Ohtoshi R."/>
            <person name="Moran D.A.P."/>
            <person name="Shinohara A."/>
            <person name="Yoshida Y."/>
            <person name="Fujiwara M."/>
            <person name="Mori M."/>
            <person name="Tomita M."/>
            <person name="Arakawa K."/>
        </authorList>
    </citation>
    <scope>NUCLEOTIDE SEQUENCE [LARGE SCALE GENOMIC DNA]</scope>
</reference>
<dbReference type="GO" id="GO:0003676">
    <property type="term" value="F:nucleic acid binding"/>
    <property type="evidence" value="ECO:0007669"/>
    <property type="project" value="InterPro"/>
</dbReference>
<proteinExistence type="predicted"/>
<evidence type="ECO:0008006" key="3">
    <source>
        <dbReference type="Google" id="ProtNLM"/>
    </source>
</evidence>
<organism evidence="1 2">
    <name type="scientific">Araneus ventricosus</name>
    <name type="common">Orbweaver spider</name>
    <name type="synonym">Epeira ventricosa</name>
    <dbReference type="NCBI Taxonomy" id="182803"/>
    <lineage>
        <taxon>Eukaryota</taxon>
        <taxon>Metazoa</taxon>
        <taxon>Ecdysozoa</taxon>
        <taxon>Arthropoda</taxon>
        <taxon>Chelicerata</taxon>
        <taxon>Arachnida</taxon>
        <taxon>Araneae</taxon>
        <taxon>Araneomorphae</taxon>
        <taxon>Entelegynae</taxon>
        <taxon>Araneoidea</taxon>
        <taxon>Araneidae</taxon>
        <taxon>Araneus</taxon>
    </lineage>
</organism>
<dbReference type="EMBL" id="BGPR01116332">
    <property type="protein sequence ID" value="GBN06693.1"/>
    <property type="molecule type" value="Genomic_DNA"/>
</dbReference>
<keyword evidence="2" id="KW-1185">Reference proteome</keyword>
<gene>
    <name evidence="1" type="ORF">AVEN_272790_1</name>
</gene>
<comment type="caution">
    <text evidence="1">The sequence shown here is derived from an EMBL/GenBank/DDBJ whole genome shotgun (WGS) entry which is preliminary data.</text>
</comment>
<evidence type="ECO:0000313" key="1">
    <source>
        <dbReference type="EMBL" id="GBN06693.1"/>
    </source>
</evidence>
<dbReference type="Proteomes" id="UP000499080">
    <property type="component" value="Unassembled WGS sequence"/>
</dbReference>
<dbReference type="AlphaFoldDB" id="A0A4Y2KYT4"/>